<dbReference type="InterPro" id="IPR045864">
    <property type="entry name" value="aa-tRNA-synth_II/BPL/LPL"/>
</dbReference>
<proteinExistence type="predicted"/>
<reference evidence="2" key="1">
    <citation type="submission" date="2018-05" db="EMBL/GenBank/DDBJ databases">
        <authorList>
            <person name="Lanie J.A."/>
            <person name="Ng W.-L."/>
            <person name="Kazmierczak K.M."/>
            <person name="Andrzejewski T.M."/>
            <person name="Davidsen T.M."/>
            <person name="Wayne K.J."/>
            <person name="Tettelin H."/>
            <person name="Glass J.I."/>
            <person name="Rusch D."/>
            <person name="Podicherti R."/>
            <person name="Tsui H.-C.T."/>
            <person name="Winkler M.E."/>
        </authorList>
    </citation>
    <scope>NUCLEOTIDE SEQUENCE</scope>
</reference>
<dbReference type="SUPFAM" id="SSF55681">
    <property type="entry name" value="Class II aaRS and biotin synthetases"/>
    <property type="match status" value="1"/>
</dbReference>
<feature type="non-terminal residue" evidence="2">
    <location>
        <position position="42"/>
    </location>
</feature>
<evidence type="ECO:0000259" key="1">
    <source>
        <dbReference type="Pfam" id="PF01411"/>
    </source>
</evidence>
<dbReference type="GO" id="GO:0005524">
    <property type="term" value="F:ATP binding"/>
    <property type="evidence" value="ECO:0007669"/>
    <property type="project" value="InterPro"/>
</dbReference>
<dbReference type="GO" id="GO:0002161">
    <property type="term" value="F:aminoacyl-tRNA deacylase activity"/>
    <property type="evidence" value="ECO:0007669"/>
    <property type="project" value="TreeGrafter"/>
</dbReference>
<protein>
    <recommendedName>
        <fullName evidence="1">Alanyl-tRNA synthetase class IIc N-terminal domain-containing protein</fullName>
    </recommendedName>
</protein>
<dbReference type="EMBL" id="UINC01077523">
    <property type="protein sequence ID" value="SVC17721.1"/>
    <property type="molecule type" value="Genomic_DNA"/>
</dbReference>
<gene>
    <name evidence="2" type="ORF">METZ01_LOCUS270575</name>
</gene>
<dbReference type="GO" id="GO:0004813">
    <property type="term" value="F:alanine-tRNA ligase activity"/>
    <property type="evidence" value="ECO:0007669"/>
    <property type="project" value="InterPro"/>
</dbReference>
<dbReference type="GO" id="GO:0006419">
    <property type="term" value="P:alanyl-tRNA aminoacylation"/>
    <property type="evidence" value="ECO:0007669"/>
    <property type="project" value="InterPro"/>
</dbReference>
<dbReference type="AlphaFoldDB" id="A0A382K4Y2"/>
<accession>A0A382K4Y2</accession>
<dbReference type="InterPro" id="IPR018164">
    <property type="entry name" value="Ala-tRNA-synth_IIc_N"/>
</dbReference>
<dbReference type="Pfam" id="PF01411">
    <property type="entry name" value="tRNA-synt_2c"/>
    <property type="match status" value="1"/>
</dbReference>
<dbReference type="Gene3D" id="3.30.930.10">
    <property type="entry name" value="Bira Bifunctional Protein, Domain 2"/>
    <property type="match status" value="1"/>
</dbReference>
<dbReference type="InterPro" id="IPR050058">
    <property type="entry name" value="Ala-tRNA_ligase"/>
</dbReference>
<organism evidence="2">
    <name type="scientific">marine metagenome</name>
    <dbReference type="NCBI Taxonomy" id="408172"/>
    <lineage>
        <taxon>unclassified sequences</taxon>
        <taxon>metagenomes</taxon>
        <taxon>ecological metagenomes</taxon>
    </lineage>
</organism>
<dbReference type="PANTHER" id="PTHR11777:SF9">
    <property type="entry name" value="ALANINE--TRNA LIGASE, CYTOPLASMIC"/>
    <property type="match status" value="1"/>
</dbReference>
<sequence>MNTVNDLRQAFLDYFAKKEHEIVPGCPLVPVNDQTLLFTNAG</sequence>
<feature type="domain" description="Alanyl-tRNA synthetase class IIc N-terminal" evidence="1">
    <location>
        <begin position="7"/>
        <end position="42"/>
    </location>
</feature>
<name>A0A382K4Y2_9ZZZZ</name>
<evidence type="ECO:0000313" key="2">
    <source>
        <dbReference type="EMBL" id="SVC17721.1"/>
    </source>
</evidence>
<dbReference type="PANTHER" id="PTHR11777">
    <property type="entry name" value="ALANYL-TRNA SYNTHETASE"/>
    <property type="match status" value="1"/>
</dbReference>
<dbReference type="GO" id="GO:0045892">
    <property type="term" value="P:negative regulation of DNA-templated transcription"/>
    <property type="evidence" value="ECO:0007669"/>
    <property type="project" value="TreeGrafter"/>
</dbReference>
<dbReference type="GO" id="GO:0005829">
    <property type="term" value="C:cytosol"/>
    <property type="evidence" value="ECO:0007669"/>
    <property type="project" value="TreeGrafter"/>
</dbReference>